<keyword evidence="1 3" id="KW-0732">Signal</keyword>
<dbReference type="InterPro" id="IPR008979">
    <property type="entry name" value="Galactose-bd-like_sf"/>
</dbReference>
<dbReference type="EMBL" id="VLLE01000002">
    <property type="protein sequence ID" value="TWI85175.1"/>
    <property type="molecule type" value="Genomic_DNA"/>
</dbReference>
<proteinExistence type="predicted"/>
<feature type="signal peptide" evidence="3">
    <location>
        <begin position="1"/>
        <end position="23"/>
    </location>
</feature>
<dbReference type="Gene3D" id="2.60.120.260">
    <property type="entry name" value="Galactose-binding domain-like"/>
    <property type="match status" value="2"/>
</dbReference>
<evidence type="ECO:0000313" key="5">
    <source>
        <dbReference type="EMBL" id="TWI85175.1"/>
    </source>
</evidence>
<name>A0A562SV58_9BACT</name>
<dbReference type="GO" id="GO:0004553">
    <property type="term" value="F:hydrolase activity, hydrolyzing O-glycosyl compounds"/>
    <property type="evidence" value="ECO:0007669"/>
    <property type="project" value="UniProtKB-ARBA"/>
</dbReference>
<dbReference type="InterPro" id="IPR054593">
    <property type="entry name" value="Beta-mannosidase-like_N2"/>
</dbReference>
<keyword evidence="2" id="KW-0378">Hydrolase</keyword>
<evidence type="ECO:0000256" key="3">
    <source>
        <dbReference type="SAM" id="SignalP"/>
    </source>
</evidence>
<feature type="domain" description="Beta-mannosidase-like galactose-binding" evidence="4">
    <location>
        <begin position="995"/>
        <end position="1065"/>
    </location>
</feature>
<evidence type="ECO:0000256" key="1">
    <source>
        <dbReference type="ARBA" id="ARBA00022729"/>
    </source>
</evidence>
<dbReference type="PANTHER" id="PTHR43817:SF1">
    <property type="entry name" value="HYDROLASE, FAMILY 43, PUTATIVE (AFU_ORTHOLOGUE AFUA_3G01660)-RELATED"/>
    <property type="match status" value="1"/>
</dbReference>
<accession>A0A562SV58</accession>
<comment type="caution">
    <text evidence="5">The sequence shown here is derived from an EMBL/GenBank/DDBJ whole genome shotgun (WGS) entry which is preliminary data.</text>
</comment>
<dbReference type="PANTHER" id="PTHR43817">
    <property type="entry name" value="GLYCOSYL HYDROLASE"/>
    <property type="match status" value="1"/>
</dbReference>
<dbReference type="SUPFAM" id="SSF49785">
    <property type="entry name" value="Galactose-binding domain-like"/>
    <property type="match status" value="2"/>
</dbReference>
<evidence type="ECO:0000259" key="4">
    <source>
        <dbReference type="Pfam" id="PF22666"/>
    </source>
</evidence>
<dbReference type="NCBIfam" id="NF045579">
    <property type="entry name" value="rhamnoside_JR"/>
    <property type="match status" value="1"/>
</dbReference>
<dbReference type="Pfam" id="PF17132">
    <property type="entry name" value="Glyco_hydro_106"/>
    <property type="match status" value="2"/>
</dbReference>
<dbReference type="Pfam" id="PF22666">
    <property type="entry name" value="Glyco_hydro_2_N2"/>
    <property type="match status" value="1"/>
</dbReference>
<protein>
    <submittedName>
        <fullName evidence="5">Alpha-L-rhamnosidase-like protein</fullName>
    </submittedName>
</protein>
<evidence type="ECO:0000256" key="2">
    <source>
        <dbReference type="ARBA" id="ARBA00022801"/>
    </source>
</evidence>
<evidence type="ECO:0000313" key="6">
    <source>
        <dbReference type="Proteomes" id="UP000316167"/>
    </source>
</evidence>
<reference evidence="5 6" key="1">
    <citation type="journal article" date="2015" name="Stand. Genomic Sci.">
        <title>Genomic Encyclopedia of Bacterial and Archaeal Type Strains, Phase III: the genomes of soil and plant-associated and newly described type strains.</title>
        <authorList>
            <person name="Whitman W.B."/>
            <person name="Woyke T."/>
            <person name="Klenk H.P."/>
            <person name="Zhou Y."/>
            <person name="Lilburn T.G."/>
            <person name="Beck B.J."/>
            <person name="De Vos P."/>
            <person name="Vandamme P."/>
            <person name="Eisen J.A."/>
            <person name="Garrity G."/>
            <person name="Hugenholtz P."/>
            <person name="Kyrpides N.C."/>
        </authorList>
    </citation>
    <scope>NUCLEOTIDE SEQUENCE [LARGE SCALE GENOMIC DNA]</scope>
    <source>
        <strain evidence="5 6">CGMCC 1.7271</strain>
    </source>
</reference>
<gene>
    <name evidence="5" type="ORF">IQ13_0332</name>
</gene>
<dbReference type="AlphaFoldDB" id="A0A562SV58"/>
<dbReference type="OrthoDB" id="9761519at2"/>
<sequence>MKRFSTYCLLYLIAFFVSNHLVAQQTKQGSVEQSFLNPPQSAKPWVFWYWMHGAFSKEGITADLEAMKEVGIGGAFLMPIKDTTSKIPFQPTVRQLTPEWWNLVKFAMQEAKRLNLQLGMHVSDGFALAGGPWITPELSMQKLVWTKTYVAAGDTTAIQLAQPEGFQNYYKDVAVYAYPANSSNAFNEVVSVPTVSTSNYVRASFLAYRQTGNNEASFKSDSACWIQYKYPKPFTCRSIVVRTGGNAYQALRLIVQSSDDGENFTTVTRLDPPRFGWQDTDEDYTFSIPSTTAKYFRFVYDKDGSEPGSEDLDAAKWKPSLKVIGIYLSDEPSVHHYEAKNGSMWRIGTATTVEQVPNNLAVPLKNIINLTGKMDAAGNLNWKAPAGNNWVIVRIGHTSTGHTNYTGGAGLGLECDKFNAKAVKWQFDNWFGKAFAQDPALAKQVLKVFHIDSWECGSQNWSANFAAEFKKRRGYDLMPYLLTMAGVPVESADKSEKVLHDVRETIAELVNDVFYTTLKKEAHALGCSVNTEAIAPTMVSDGLMHYKHADLPMGEFWFNSPTHDKPNDMRDAISGAHIYGKKIIQSESFTTVRMDWSEHPGSLKIVGDRNFALGINKMSLHVFAHNPFLDRKPGVTLDGVGLYFQRDQTWFKQSKAWIDYLTRCQALLQMGDPVVDVAVFTGEEVPRRSVLPDRLVSVLPGIFGKEKVEAEKKRLENKGQPLRQIPDGVTHSANMADPEDWIDPLNGYTYDSFNPDALMLMQVKNGRVVLPGGASYGVLVIPGKMLMNPNPTMSVAVQKKLQQLAKAGAKIIIDQKWMKLFGNNKNVVAAPYMESSFEKLGVKRDVEINGNAAHAIAWTHRKTNEADIYFLSNQSNTEASFEIKFRVHGHDHLEIYNPVTGEIGDLSFFDQTDSLFMVMAPGQSMFYVFRKTKPVNSKQLSPPVTEKSEMSFKSKNWNIQFNQKYGGPSLSVNTQEFQSWSIYSDSSIKYYSGTAVYTNVFDWKQDVTNRSIYLQIDSLYNIATVKVNGVDCGTIWTQPYSVDITKAIRQGENKVEIFVTNTWHNRLIGDQLLPEAKRITWTTAPFRLKDKPLLPAGIVGEVKLIVR</sequence>
<organism evidence="5 6">
    <name type="scientific">Lacibacter cauensis</name>
    <dbReference type="NCBI Taxonomy" id="510947"/>
    <lineage>
        <taxon>Bacteria</taxon>
        <taxon>Pseudomonadati</taxon>
        <taxon>Bacteroidota</taxon>
        <taxon>Chitinophagia</taxon>
        <taxon>Chitinophagales</taxon>
        <taxon>Chitinophagaceae</taxon>
        <taxon>Lacibacter</taxon>
    </lineage>
</organism>
<dbReference type="Proteomes" id="UP000316167">
    <property type="component" value="Unassembled WGS sequence"/>
</dbReference>
<keyword evidence="6" id="KW-1185">Reference proteome</keyword>
<feature type="chain" id="PRO_5022182882" evidence="3">
    <location>
        <begin position="24"/>
        <end position="1107"/>
    </location>
</feature>